<sequence length="108" mass="12672">MDRNELEVALQPFRDECANKGYPLLDICVFEAYPGDNSTSYIVQVKVDWVDHMDCSEAIDILFDILWEKCDEEIRKKVFSIVVMDTNDQLHCFYENLQEAQKPDRFTA</sequence>
<accession>A0A931H0I8</accession>
<dbReference type="Proteomes" id="UP000628448">
    <property type="component" value="Unassembled WGS sequence"/>
</dbReference>
<comment type="caution">
    <text evidence="1">The sequence shown here is derived from an EMBL/GenBank/DDBJ whole genome shotgun (WGS) entry which is preliminary data.</text>
</comment>
<dbReference type="RefSeq" id="WP_196992887.1">
    <property type="nucleotide sequence ID" value="NZ_JADWYR010000005.1"/>
</dbReference>
<dbReference type="EMBL" id="JADWYR010000005">
    <property type="protein sequence ID" value="MBG9378780.1"/>
    <property type="molecule type" value="Genomic_DNA"/>
</dbReference>
<organism evidence="1 2">
    <name type="scientific">Panacibacter microcysteis</name>
    <dbReference type="NCBI Taxonomy" id="2793269"/>
    <lineage>
        <taxon>Bacteria</taxon>
        <taxon>Pseudomonadati</taxon>
        <taxon>Bacteroidota</taxon>
        <taxon>Chitinophagia</taxon>
        <taxon>Chitinophagales</taxon>
        <taxon>Chitinophagaceae</taxon>
        <taxon>Panacibacter</taxon>
    </lineage>
</organism>
<dbReference type="AlphaFoldDB" id="A0A931H0I8"/>
<keyword evidence="2" id="KW-1185">Reference proteome</keyword>
<evidence type="ECO:0000313" key="2">
    <source>
        <dbReference type="Proteomes" id="UP000628448"/>
    </source>
</evidence>
<protein>
    <submittedName>
        <fullName evidence="1">Uncharacterized protein</fullName>
    </submittedName>
</protein>
<gene>
    <name evidence="1" type="ORF">I5907_21285</name>
</gene>
<name>A0A931H0I8_9BACT</name>
<reference evidence="1" key="1">
    <citation type="submission" date="2020-11" db="EMBL/GenBank/DDBJ databases">
        <title>Bacterial whole genome sequence for Panacibacter sp. DH6.</title>
        <authorList>
            <person name="Le V."/>
            <person name="Ko S."/>
            <person name="Ahn C.-Y."/>
            <person name="Oh H.-M."/>
        </authorList>
    </citation>
    <scope>NUCLEOTIDE SEQUENCE</scope>
    <source>
        <strain evidence="1">DH6</strain>
    </source>
</reference>
<proteinExistence type="predicted"/>
<evidence type="ECO:0000313" key="1">
    <source>
        <dbReference type="EMBL" id="MBG9378780.1"/>
    </source>
</evidence>